<keyword evidence="2" id="KW-0732">Signal</keyword>
<dbReference type="Proteomes" id="UP000520535">
    <property type="component" value="Unassembled WGS sequence"/>
</dbReference>
<evidence type="ECO:0000313" key="6">
    <source>
        <dbReference type="Proteomes" id="UP000520535"/>
    </source>
</evidence>
<keyword evidence="3" id="KW-0472">Membrane</keyword>
<evidence type="ECO:0000313" key="5">
    <source>
        <dbReference type="EMBL" id="NXS60293.1"/>
    </source>
</evidence>
<dbReference type="Gene3D" id="2.60.40.10">
    <property type="entry name" value="Immunoglobulins"/>
    <property type="match status" value="2"/>
</dbReference>
<evidence type="ECO:0000256" key="3">
    <source>
        <dbReference type="ARBA" id="ARBA00023136"/>
    </source>
</evidence>
<dbReference type="AlphaFoldDB" id="A0A7L2VQ86"/>
<proteinExistence type="predicted"/>
<comment type="subcellular location">
    <subcellularLocation>
        <location evidence="1">Membrane</location>
    </subcellularLocation>
</comment>
<evidence type="ECO:0000256" key="1">
    <source>
        <dbReference type="ARBA" id="ARBA00004370"/>
    </source>
</evidence>
<feature type="non-terminal residue" evidence="5">
    <location>
        <position position="167"/>
    </location>
</feature>
<name>A0A7L2VQ86_9AVES</name>
<evidence type="ECO:0000256" key="4">
    <source>
        <dbReference type="ARBA" id="ARBA00023180"/>
    </source>
</evidence>
<sequence>TEDPQRKLVLLNYLNGNYTNYMEGRSRFHELNFSLEILNTSRQDRQLYEYVVSKGSEEKVWKVRLEVYEPVSNPSIEILSWAPANGSCSITLNCTAERGDHVSYSWDSGDTSPPGLCSHNGSLLHLSYPLHNVTITCSCTASNPVSSRRVTFNSSQCSYGQGGESPV</sequence>
<dbReference type="GO" id="GO:0016020">
    <property type="term" value="C:membrane"/>
    <property type="evidence" value="ECO:0007669"/>
    <property type="project" value="UniProtKB-SubCell"/>
</dbReference>
<accession>A0A7L2VQ86</accession>
<dbReference type="PANTHER" id="PTHR12080">
    <property type="entry name" value="SIGNALING LYMPHOCYTIC ACTIVATION MOLECULE"/>
    <property type="match status" value="1"/>
</dbReference>
<feature type="non-terminal residue" evidence="5">
    <location>
        <position position="1"/>
    </location>
</feature>
<protein>
    <submittedName>
        <fullName evidence="5">SLAF1 protein</fullName>
    </submittedName>
</protein>
<dbReference type="OrthoDB" id="8963224at2759"/>
<keyword evidence="4" id="KW-0325">Glycoprotein</keyword>
<dbReference type="PANTHER" id="PTHR12080:SF55">
    <property type="entry name" value="LYMPHOCYTE FUNCTION-ASSOCIATED ANTIGEN 3"/>
    <property type="match status" value="1"/>
</dbReference>
<dbReference type="EMBL" id="VYZX01024143">
    <property type="protein sequence ID" value="NXS60293.1"/>
    <property type="molecule type" value="Genomic_DNA"/>
</dbReference>
<dbReference type="InterPro" id="IPR013783">
    <property type="entry name" value="Ig-like_fold"/>
</dbReference>
<comment type="caution">
    <text evidence="5">The sequence shown here is derived from an EMBL/GenBank/DDBJ whole genome shotgun (WGS) entry which is preliminary data.</text>
</comment>
<reference evidence="5 6" key="1">
    <citation type="submission" date="2019-09" db="EMBL/GenBank/DDBJ databases">
        <title>Bird 10,000 Genomes (B10K) Project - Family phase.</title>
        <authorList>
            <person name="Zhang G."/>
        </authorList>
    </citation>
    <scope>NUCLEOTIDE SEQUENCE [LARGE SCALE GENOMIC DNA]</scope>
    <source>
        <strain evidence="5">B10K-DU-012-52</strain>
    </source>
</reference>
<gene>
    <name evidence="5" type="primary">Slamf1</name>
    <name evidence="5" type="ORF">BRALEP_R13909</name>
</gene>
<organism evidence="5 6">
    <name type="scientific">Brachypteracias leptosomus</name>
    <name type="common">short-legged ground-roller</name>
    <dbReference type="NCBI Taxonomy" id="135165"/>
    <lineage>
        <taxon>Eukaryota</taxon>
        <taxon>Metazoa</taxon>
        <taxon>Chordata</taxon>
        <taxon>Craniata</taxon>
        <taxon>Vertebrata</taxon>
        <taxon>Euteleostomi</taxon>
        <taxon>Archelosauria</taxon>
        <taxon>Archosauria</taxon>
        <taxon>Dinosauria</taxon>
        <taxon>Saurischia</taxon>
        <taxon>Theropoda</taxon>
        <taxon>Coelurosauria</taxon>
        <taxon>Aves</taxon>
        <taxon>Neognathae</taxon>
        <taxon>Neoaves</taxon>
        <taxon>Telluraves</taxon>
        <taxon>Coraciimorphae</taxon>
        <taxon>Coraciiformes</taxon>
        <taxon>Brachypteraciidae</taxon>
        <taxon>Brachypteracias</taxon>
    </lineage>
</organism>
<dbReference type="InterPro" id="IPR015631">
    <property type="entry name" value="CD2/SLAM_rcpt"/>
</dbReference>
<keyword evidence="6" id="KW-1185">Reference proteome</keyword>
<evidence type="ECO:0000256" key="2">
    <source>
        <dbReference type="ARBA" id="ARBA00022729"/>
    </source>
</evidence>